<dbReference type="Pfam" id="PF08544">
    <property type="entry name" value="GHMP_kinases_C"/>
    <property type="match status" value="1"/>
</dbReference>
<evidence type="ECO:0000313" key="16">
    <source>
        <dbReference type="EMBL" id="TQL64947.1"/>
    </source>
</evidence>
<dbReference type="InterPro" id="IPR020568">
    <property type="entry name" value="Ribosomal_Su5_D2-typ_SF"/>
</dbReference>
<evidence type="ECO:0000256" key="5">
    <source>
        <dbReference type="ARBA" id="ARBA00022605"/>
    </source>
</evidence>
<feature type="domain" description="GHMP kinase C-terminal" evidence="15">
    <location>
        <begin position="232"/>
        <end position="280"/>
    </location>
</feature>
<evidence type="ECO:0000256" key="10">
    <source>
        <dbReference type="ARBA" id="ARBA00022840"/>
    </source>
</evidence>
<evidence type="ECO:0000256" key="7">
    <source>
        <dbReference type="ARBA" id="ARBA00022697"/>
    </source>
</evidence>
<evidence type="ECO:0000256" key="6">
    <source>
        <dbReference type="ARBA" id="ARBA00022679"/>
    </source>
</evidence>
<evidence type="ECO:0000259" key="15">
    <source>
        <dbReference type="Pfam" id="PF08544"/>
    </source>
</evidence>
<dbReference type="SUPFAM" id="SSF55060">
    <property type="entry name" value="GHMP Kinase, C-terminal domain"/>
    <property type="match status" value="1"/>
</dbReference>
<dbReference type="GO" id="GO:0009088">
    <property type="term" value="P:threonine biosynthetic process"/>
    <property type="evidence" value="ECO:0007669"/>
    <property type="project" value="UniProtKB-UniRule"/>
</dbReference>
<evidence type="ECO:0000256" key="9">
    <source>
        <dbReference type="ARBA" id="ARBA00022777"/>
    </source>
</evidence>
<name>A0A542ZX69_RARFA</name>
<reference evidence="16 17" key="1">
    <citation type="submission" date="2019-06" db="EMBL/GenBank/DDBJ databases">
        <title>Sequencing the genomes of 1000 actinobacteria strains.</title>
        <authorList>
            <person name="Klenk H.-P."/>
        </authorList>
    </citation>
    <scope>NUCLEOTIDE SEQUENCE [LARGE SCALE GENOMIC DNA]</scope>
    <source>
        <strain evidence="16 17">DSM 4813</strain>
    </source>
</reference>
<organism evidence="16 17">
    <name type="scientific">Rarobacter faecitabidus</name>
    <dbReference type="NCBI Taxonomy" id="13243"/>
    <lineage>
        <taxon>Bacteria</taxon>
        <taxon>Bacillati</taxon>
        <taxon>Actinomycetota</taxon>
        <taxon>Actinomycetes</taxon>
        <taxon>Micrococcales</taxon>
        <taxon>Rarobacteraceae</taxon>
        <taxon>Rarobacter</taxon>
    </lineage>
</organism>
<comment type="function">
    <text evidence="12 13">Catalyzes the ATP-dependent phosphorylation of L-homoserine to L-homoserine phosphate.</text>
</comment>
<keyword evidence="8 13" id="KW-0547">Nucleotide-binding</keyword>
<dbReference type="InterPro" id="IPR006203">
    <property type="entry name" value="GHMP_knse_ATP-bd_CS"/>
</dbReference>
<keyword evidence="5 13" id="KW-0028">Amino-acid biosynthesis</keyword>
<dbReference type="InterPro" id="IPR000870">
    <property type="entry name" value="Homoserine_kinase"/>
</dbReference>
<comment type="pathway">
    <text evidence="1 13">Amino-acid biosynthesis; L-threonine biosynthesis; L-threonine from L-aspartate: step 4/5.</text>
</comment>
<keyword evidence="9 13" id="KW-0418">Kinase</keyword>
<dbReference type="InterPro" id="IPR014721">
    <property type="entry name" value="Ribsml_uS5_D2-typ_fold_subgr"/>
</dbReference>
<dbReference type="HAMAP" id="MF_00384">
    <property type="entry name" value="Homoser_kinase"/>
    <property type="match status" value="1"/>
</dbReference>
<protein>
    <recommendedName>
        <fullName evidence="4 13">Homoserine kinase</fullName>
        <shortName evidence="13">HK</shortName>
        <shortName evidence="13">HSK</shortName>
        <ecNumber evidence="3 13">2.7.1.39</ecNumber>
    </recommendedName>
</protein>
<dbReference type="Gene3D" id="3.30.70.890">
    <property type="entry name" value="GHMP kinase, C-terminal domain"/>
    <property type="match status" value="1"/>
</dbReference>
<feature type="binding site" evidence="13">
    <location>
        <begin position="93"/>
        <end position="103"/>
    </location>
    <ligand>
        <name>ATP</name>
        <dbReference type="ChEBI" id="CHEBI:30616"/>
    </ligand>
</feature>
<dbReference type="PANTHER" id="PTHR20861">
    <property type="entry name" value="HOMOSERINE/4-DIPHOSPHOCYTIDYL-2-C-METHYL-D-ERYTHRITOL KINASE"/>
    <property type="match status" value="1"/>
</dbReference>
<keyword evidence="10 13" id="KW-0067">ATP-binding</keyword>
<dbReference type="Pfam" id="PF00288">
    <property type="entry name" value="GHMP_kinases_N"/>
    <property type="match status" value="1"/>
</dbReference>
<dbReference type="GO" id="GO:0005524">
    <property type="term" value="F:ATP binding"/>
    <property type="evidence" value="ECO:0007669"/>
    <property type="project" value="UniProtKB-UniRule"/>
</dbReference>
<dbReference type="SUPFAM" id="SSF54211">
    <property type="entry name" value="Ribosomal protein S5 domain 2-like"/>
    <property type="match status" value="1"/>
</dbReference>
<accession>A0A542ZX69</accession>
<comment type="catalytic activity">
    <reaction evidence="11 13">
        <text>L-homoserine + ATP = O-phospho-L-homoserine + ADP + H(+)</text>
        <dbReference type="Rhea" id="RHEA:13985"/>
        <dbReference type="ChEBI" id="CHEBI:15378"/>
        <dbReference type="ChEBI" id="CHEBI:30616"/>
        <dbReference type="ChEBI" id="CHEBI:57476"/>
        <dbReference type="ChEBI" id="CHEBI:57590"/>
        <dbReference type="ChEBI" id="CHEBI:456216"/>
        <dbReference type="EC" id="2.7.1.39"/>
    </reaction>
</comment>
<evidence type="ECO:0000256" key="1">
    <source>
        <dbReference type="ARBA" id="ARBA00005015"/>
    </source>
</evidence>
<evidence type="ECO:0000259" key="14">
    <source>
        <dbReference type="Pfam" id="PF00288"/>
    </source>
</evidence>
<sequence>MQLRSDHVEVSVPATSANLGPGFDALGLAVNLRDTIRVRALATPSVQVDVEGEGADGVPTDERHLVARAIRVGLEYVGAPNVGLHLTCRNVIPHARGLGSSAAACVGGLLAARGLISDSGALDDDAILALATQMEGHPDNAAPAILGGATVAWMGQDPDGSPVARATRFTLADDIDPIVLIPDTTLATKAARAALPAEVPHRDASFNAGRSALLVAALSQHPEFLLDATADRLHQGFRGAQMPSSTLLVERLRSAGLAAVISGAGPTVLVLGTRSGRAEEDEAIAGITGRWDEDGTAPGGWRVLRPGVAHEGASCRVVGA</sequence>
<feature type="domain" description="GHMP kinase N-terminal" evidence="14">
    <location>
        <begin position="65"/>
        <end position="148"/>
    </location>
</feature>
<comment type="caution">
    <text evidence="16">The sequence shown here is derived from an EMBL/GenBank/DDBJ whole genome shotgun (WGS) entry which is preliminary data.</text>
</comment>
<dbReference type="InterPro" id="IPR006204">
    <property type="entry name" value="GHMP_kinase_N_dom"/>
</dbReference>
<dbReference type="GO" id="GO:0005737">
    <property type="term" value="C:cytoplasm"/>
    <property type="evidence" value="ECO:0007669"/>
    <property type="project" value="UniProtKB-SubCell"/>
</dbReference>
<dbReference type="PANTHER" id="PTHR20861:SF1">
    <property type="entry name" value="HOMOSERINE KINASE"/>
    <property type="match status" value="1"/>
</dbReference>
<keyword evidence="7 13" id="KW-0791">Threonine biosynthesis</keyword>
<comment type="subcellular location">
    <subcellularLocation>
        <location evidence="13">Cytoplasm</location>
    </subcellularLocation>
</comment>
<evidence type="ECO:0000256" key="12">
    <source>
        <dbReference type="ARBA" id="ARBA00049954"/>
    </source>
</evidence>
<comment type="similarity">
    <text evidence="2 13">Belongs to the GHMP kinase family. Homoserine kinase subfamily.</text>
</comment>
<dbReference type="PIRSF" id="PIRSF000676">
    <property type="entry name" value="Homoser_kin"/>
    <property type="match status" value="1"/>
</dbReference>
<evidence type="ECO:0000313" key="17">
    <source>
        <dbReference type="Proteomes" id="UP000315389"/>
    </source>
</evidence>
<dbReference type="RefSeq" id="WP_142120263.1">
    <property type="nucleotide sequence ID" value="NZ_BAAASV010000002.1"/>
</dbReference>
<dbReference type="EMBL" id="VFOS01000001">
    <property type="protein sequence ID" value="TQL64947.1"/>
    <property type="molecule type" value="Genomic_DNA"/>
</dbReference>
<keyword evidence="17" id="KW-1185">Reference proteome</keyword>
<dbReference type="UniPathway" id="UPA00050">
    <property type="reaction ID" value="UER00064"/>
</dbReference>
<dbReference type="GO" id="GO:0004413">
    <property type="term" value="F:homoserine kinase activity"/>
    <property type="evidence" value="ECO:0007669"/>
    <property type="project" value="UniProtKB-UniRule"/>
</dbReference>
<gene>
    <name evidence="13" type="primary">thrB</name>
    <name evidence="16" type="ORF">FB461_1479</name>
</gene>
<keyword evidence="13" id="KW-0963">Cytoplasm</keyword>
<dbReference type="InterPro" id="IPR036554">
    <property type="entry name" value="GHMP_kinase_C_sf"/>
</dbReference>
<evidence type="ECO:0000256" key="2">
    <source>
        <dbReference type="ARBA" id="ARBA00007370"/>
    </source>
</evidence>
<dbReference type="OrthoDB" id="9769912at2"/>
<evidence type="ECO:0000256" key="8">
    <source>
        <dbReference type="ARBA" id="ARBA00022741"/>
    </source>
</evidence>
<evidence type="ECO:0000256" key="3">
    <source>
        <dbReference type="ARBA" id="ARBA00012078"/>
    </source>
</evidence>
<dbReference type="PRINTS" id="PR00958">
    <property type="entry name" value="HOMSERKINASE"/>
</dbReference>
<dbReference type="EC" id="2.7.1.39" evidence="3 13"/>
<dbReference type="PROSITE" id="PS00627">
    <property type="entry name" value="GHMP_KINASES_ATP"/>
    <property type="match status" value="1"/>
</dbReference>
<proteinExistence type="inferred from homology"/>
<evidence type="ECO:0000256" key="11">
    <source>
        <dbReference type="ARBA" id="ARBA00049375"/>
    </source>
</evidence>
<dbReference type="Gene3D" id="3.30.230.10">
    <property type="match status" value="1"/>
</dbReference>
<dbReference type="InterPro" id="IPR013750">
    <property type="entry name" value="GHMP_kinase_C_dom"/>
</dbReference>
<evidence type="ECO:0000256" key="13">
    <source>
        <dbReference type="HAMAP-Rule" id="MF_00384"/>
    </source>
</evidence>
<dbReference type="NCBIfam" id="TIGR00191">
    <property type="entry name" value="thrB"/>
    <property type="match status" value="1"/>
</dbReference>
<dbReference type="AlphaFoldDB" id="A0A542ZX69"/>
<keyword evidence="6 13" id="KW-0808">Transferase</keyword>
<evidence type="ECO:0000256" key="4">
    <source>
        <dbReference type="ARBA" id="ARBA00017858"/>
    </source>
</evidence>
<dbReference type="Proteomes" id="UP000315389">
    <property type="component" value="Unassembled WGS sequence"/>
</dbReference>